<name>A0ACB7PJ22_9PEZI</name>
<comment type="caution">
    <text evidence="1">The sequence shown here is derived from an EMBL/GenBank/DDBJ whole genome shotgun (WGS) entry which is preliminary data.</text>
</comment>
<reference evidence="1 2" key="1">
    <citation type="journal article" date="2021" name="Nat. Commun.">
        <title>Genetic determinants of endophytism in the Arabidopsis root mycobiome.</title>
        <authorList>
            <person name="Mesny F."/>
            <person name="Miyauchi S."/>
            <person name="Thiergart T."/>
            <person name="Pickel B."/>
            <person name="Atanasova L."/>
            <person name="Karlsson M."/>
            <person name="Huettel B."/>
            <person name="Barry K.W."/>
            <person name="Haridas S."/>
            <person name="Chen C."/>
            <person name="Bauer D."/>
            <person name="Andreopoulos W."/>
            <person name="Pangilinan J."/>
            <person name="LaButti K."/>
            <person name="Riley R."/>
            <person name="Lipzen A."/>
            <person name="Clum A."/>
            <person name="Drula E."/>
            <person name="Henrissat B."/>
            <person name="Kohler A."/>
            <person name="Grigoriev I.V."/>
            <person name="Martin F.M."/>
            <person name="Hacquard S."/>
        </authorList>
    </citation>
    <scope>NUCLEOTIDE SEQUENCE [LARGE SCALE GENOMIC DNA]</scope>
    <source>
        <strain evidence="1 2">MPI-SDFR-AT-0079</strain>
    </source>
</reference>
<keyword evidence="2" id="KW-1185">Reference proteome</keyword>
<evidence type="ECO:0000313" key="2">
    <source>
        <dbReference type="Proteomes" id="UP000724584"/>
    </source>
</evidence>
<accession>A0ACB7PJ22</accession>
<gene>
    <name evidence="1" type="ORF">F5144DRAFT_627138</name>
</gene>
<organism evidence="1 2">
    <name type="scientific">Chaetomium tenue</name>
    <dbReference type="NCBI Taxonomy" id="1854479"/>
    <lineage>
        <taxon>Eukaryota</taxon>
        <taxon>Fungi</taxon>
        <taxon>Dikarya</taxon>
        <taxon>Ascomycota</taxon>
        <taxon>Pezizomycotina</taxon>
        <taxon>Sordariomycetes</taxon>
        <taxon>Sordariomycetidae</taxon>
        <taxon>Sordariales</taxon>
        <taxon>Chaetomiaceae</taxon>
        <taxon>Chaetomium</taxon>
    </lineage>
</organism>
<sequence length="581" mass="61932">MAQEASPTRSLGKGEKETDGPPSPDQLRTPSLHGSKHDDAEASTPVGEEEYKHEYPEGFRLTLILTAVVLAYFLVYLDLAIMSTATPSITSEFDALVDIGWYGGAYQLASAAFQPLSGKIYTYFSIKWCFLAFFVIFELGSALCGAAQSSVMFIVGRAIAGLGCSGIATGTLSTIAAALPTRRQPLFMGVNLGLSQLGLATGPIIGGAFSTNVSWRWCFYINLPLGAVVGACLLFQDVPEPKRKPPARQVLATAIKSLDLVGFALICPAAIMFFLGLQFGGNRHPWNSSTVIGLLVGAAVTFVVFLFWEYRQGDEAMVPFALLRHRVIWSAAITLFFILSSILVADYYLAIYFQVVHDDSPLMSGVHMLPVTLGLVCFTMISGSMIEVFGYYMPWILLGGTLSTVGYGLLSRLSPTTSVGAWIGYQLLYGIGSGTVSAGPYIAVQNLVPPEQIPIAMSIIIFSMNIGAAASLIGANAIFSNGLRHELQKRVAAIGVSPDLIVDAGVDAVRSVVSGPALVAALEAYCKAIGHVMYLGIGTSACIIVFAWGLGWKDVRKVKKLNAITAEKSQGTSGLDAKEGE</sequence>
<dbReference type="Proteomes" id="UP000724584">
    <property type="component" value="Unassembled WGS sequence"/>
</dbReference>
<dbReference type="EMBL" id="JAGIZQ010000002">
    <property type="protein sequence ID" value="KAH6641048.1"/>
    <property type="molecule type" value="Genomic_DNA"/>
</dbReference>
<protein>
    <submittedName>
        <fullName evidence="1">Major facilitator superfamily-domain-containing protein</fullName>
    </submittedName>
</protein>
<proteinExistence type="predicted"/>
<evidence type="ECO:0000313" key="1">
    <source>
        <dbReference type="EMBL" id="KAH6641048.1"/>
    </source>
</evidence>